<dbReference type="OrthoDB" id="2436309at2759"/>
<reference evidence="1 2" key="1">
    <citation type="submission" date="2018-06" db="EMBL/GenBank/DDBJ databases">
        <title>Comparative genomics reveals the genomic features of Rhizophagus irregularis, R. cerebriforme, R. diaphanum and Gigaspora rosea, and their symbiotic lifestyle signature.</title>
        <authorList>
            <person name="Morin E."/>
            <person name="San Clemente H."/>
            <person name="Chen E.C.H."/>
            <person name="De La Providencia I."/>
            <person name="Hainaut M."/>
            <person name="Kuo A."/>
            <person name="Kohler A."/>
            <person name="Murat C."/>
            <person name="Tang N."/>
            <person name="Roy S."/>
            <person name="Loubradou J."/>
            <person name="Henrissat B."/>
            <person name="Grigoriev I.V."/>
            <person name="Corradi N."/>
            <person name="Roux C."/>
            <person name="Martin F.M."/>
        </authorList>
    </citation>
    <scope>NUCLEOTIDE SEQUENCE [LARGE SCALE GENOMIC DNA]</scope>
    <source>
        <strain evidence="1 2">DAOM 194757</strain>
    </source>
</reference>
<comment type="caution">
    <text evidence="1">The sequence shown here is derived from an EMBL/GenBank/DDBJ whole genome shotgun (WGS) entry which is preliminary data.</text>
</comment>
<organism evidence="1 2">
    <name type="scientific">Gigaspora rosea</name>
    <dbReference type="NCBI Taxonomy" id="44941"/>
    <lineage>
        <taxon>Eukaryota</taxon>
        <taxon>Fungi</taxon>
        <taxon>Fungi incertae sedis</taxon>
        <taxon>Mucoromycota</taxon>
        <taxon>Glomeromycotina</taxon>
        <taxon>Glomeromycetes</taxon>
        <taxon>Diversisporales</taxon>
        <taxon>Gigasporaceae</taxon>
        <taxon>Gigaspora</taxon>
    </lineage>
</organism>
<evidence type="ECO:0000313" key="1">
    <source>
        <dbReference type="EMBL" id="RIB20462.1"/>
    </source>
</evidence>
<protein>
    <submittedName>
        <fullName evidence="1">Uncharacterized protein</fullName>
    </submittedName>
</protein>
<evidence type="ECO:0000313" key="2">
    <source>
        <dbReference type="Proteomes" id="UP000266673"/>
    </source>
</evidence>
<name>A0A397VEP9_9GLOM</name>
<proteinExistence type="predicted"/>
<gene>
    <name evidence="1" type="ORF">C2G38_2035221</name>
</gene>
<accession>A0A397VEP9</accession>
<keyword evidence="2" id="KW-1185">Reference proteome</keyword>
<dbReference type="EMBL" id="QKWP01000415">
    <property type="protein sequence ID" value="RIB20462.1"/>
    <property type="molecule type" value="Genomic_DNA"/>
</dbReference>
<dbReference type="STRING" id="44941.A0A397VEP9"/>
<dbReference type="AlphaFoldDB" id="A0A397VEP9"/>
<dbReference type="Proteomes" id="UP000266673">
    <property type="component" value="Unassembled WGS sequence"/>
</dbReference>
<sequence length="143" mass="16668">MSNAHEEYIDRPLVNYLEKALVLNVDDYHNMHTPQQPDTTTMSFATNMTTIIVNPCQLSPIPHYGAINPKIVDDELITKYLNERFIINLGVPYYDRKQDSQKVCSDDELIEQLTVHSYNDRIENKTNNRHVRDAILFDLLKMT</sequence>